<dbReference type="EMBL" id="JBHSCR010000007">
    <property type="protein sequence ID" value="MFC4348225.1"/>
    <property type="molecule type" value="Genomic_DNA"/>
</dbReference>
<comment type="caution">
    <text evidence="3">The sequence shown here is derived from an EMBL/GenBank/DDBJ whole genome shotgun (WGS) entry which is preliminary data.</text>
</comment>
<keyword evidence="1" id="KW-0732">Signal</keyword>
<dbReference type="InterPro" id="IPR018637">
    <property type="entry name" value="DUF2059"/>
</dbReference>
<evidence type="ECO:0000313" key="4">
    <source>
        <dbReference type="Proteomes" id="UP001595776"/>
    </source>
</evidence>
<protein>
    <submittedName>
        <fullName evidence="3">DUF2059 domain-containing protein</fullName>
    </submittedName>
</protein>
<feature type="signal peptide" evidence="1">
    <location>
        <begin position="1"/>
        <end position="19"/>
    </location>
</feature>
<dbReference type="Pfam" id="PF09832">
    <property type="entry name" value="DUF2059"/>
    <property type="match status" value="1"/>
</dbReference>
<organism evidence="3 4">
    <name type="scientific">Kordiimonas lipolytica</name>
    <dbReference type="NCBI Taxonomy" id="1662421"/>
    <lineage>
        <taxon>Bacteria</taxon>
        <taxon>Pseudomonadati</taxon>
        <taxon>Pseudomonadota</taxon>
        <taxon>Alphaproteobacteria</taxon>
        <taxon>Kordiimonadales</taxon>
        <taxon>Kordiimonadaceae</taxon>
        <taxon>Kordiimonas</taxon>
    </lineage>
</organism>
<evidence type="ECO:0000259" key="2">
    <source>
        <dbReference type="Pfam" id="PF09832"/>
    </source>
</evidence>
<sequence length="164" mass="18892">MRNIAVIAALLIGLSAAVAADEFEEKALRIIELDNTTQPSIDMMDEMIRSLQPMMINQMYQDFTDQGKAVKRETVVKLVNEWRELVIVEFSEKMTPLLVKEYRKHFSVEEMDQMIQIMETPAYQTFSSRTPEIMKSAGDAGERLGQELGQKIMLDLLEKYPDLR</sequence>
<reference evidence="4" key="1">
    <citation type="journal article" date="2019" name="Int. J. Syst. Evol. Microbiol.">
        <title>The Global Catalogue of Microorganisms (GCM) 10K type strain sequencing project: providing services to taxonomists for standard genome sequencing and annotation.</title>
        <authorList>
            <consortium name="The Broad Institute Genomics Platform"/>
            <consortium name="The Broad Institute Genome Sequencing Center for Infectious Disease"/>
            <person name="Wu L."/>
            <person name="Ma J."/>
        </authorList>
    </citation>
    <scope>NUCLEOTIDE SEQUENCE [LARGE SCALE GENOMIC DNA]</scope>
    <source>
        <strain evidence="4">CGMCC 1.15304</strain>
    </source>
</reference>
<dbReference type="RefSeq" id="WP_068145956.1">
    <property type="nucleotide sequence ID" value="NZ_JBHSCR010000007.1"/>
</dbReference>
<keyword evidence="4" id="KW-1185">Reference proteome</keyword>
<proteinExistence type="predicted"/>
<feature type="domain" description="DUF2059" evidence="2">
    <location>
        <begin position="92"/>
        <end position="150"/>
    </location>
</feature>
<gene>
    <name evidence="3" type="ORF">ACFO5Q_10250</name>
</gene>
<dbReference type="Proteomes" id="UP001595776">
    <property type="component" value="Unassembled WGS sequence"/>
</dbReference>
<feature type="chain" id="PRO_5046163373" evidence="1">
    <location>
        <begin position="20"/>
        <end position="164"/>
    </location>
</feature>
<name>A0ABV8UBF8_9PROT</name>
<evidence type="ECO:0000313" key="3">
    <source>
        <dbReference type="EMBL" id="MFC4348225.1"/>
    </source>
</evidence>
<evidence type="ECO:0000256" key="1">
    <source>
        <dbReference type="SAM" id="SignalP"/>
    </source>
</evidence>
<accession>A0ABV8UBF8</accession>